<evidence type="ECO:0000256" key="2">
    <source>
        <dbReference type="ARBA" id="ARBA00023002"/>
    </source>
</evidence>
<evidence type="ECO:0000313" key="6">
    <source>
        <dbReference type="Proteomes" id="UP000432089"/>
    </source>
</evidence>
<dbReference type="AlphaFoldDB" id="A0A7V7PNZ9"/>
<feature type="transmembrane region" description="Helical" evidence="4">
    <location>
        <begin position="307"/>
        <end position="325"/>
    </location>
</feature>
<dbReference type="InterPro" id="IPR002347">
    <property type="entry name" value="SDR_fam"/>
</dbReference>
<gene>
    <name evidence="5" type="ORF">F6X38_12365</name>
</gene>
<evidence type="ECO:0000256" key="1">
    <source>
        <dbReference type="ARBA" id="ARBA00006484"/>
    </source>
</evidence>
<evidence type="ECO:0000256" key="3">
    <source>
        <dbReference type="RuleBase" id="RU000363"/>
    </source>
</evidence>
<dbReference type="InterPro" id="IPR036291">
    <property type="entry name" value="NAD(P)-bd_dom_sf"/>
</dbReference>
<keyword evidence="6" id="KW-1185">Reference proteome</keyword>
<proteinExistence type="inferred from homology"/>
<keyword evidence="4" id="KW-0472">Membrane</keyword>
<dbReference type="Gene3D" id="3.40.50.720">
    <property type="entry name" value="NAD(P)-binding Rossmann-like Domain"/>
    <property type="match status" value="1"/>
</dbReference>
<dbReference type="EMBL" id="VZDO01000009">
    <property type="protein sequence ID" value="KAB0679610.1"/>
    <property type="molecule type" value="Genomic_DNA"/>
</dbReference>
<dbReference type="PROSITE" id="PS51257">
    <property type="entry name" value="PROKAR_LIPOPROTEIN"/>
    <property type="match status" value="1"/>
</dbReference>
<dbReference type="PROSITE" id="PS00061">
    <property type="entry name" value="ADH_SHORT"/>
    <property type="match status" value="1"/>
</dbReference>
<evidence type="ECO:0000313" key="5">
    <source>
        <dbReference type="EMBL" id="KAB0679610.1"/>
    </source>
</evidence>
<keyword evidence="2" id="KW-0560">Oxidoreductase</keyword>
<dbReference type="NCBIfam" id="NF005495">
    <property type="entry name" value="PRK07109.1"/>
    <property type="match status" value="1"/>
</dbReference>
<dbReference type="InterPro" id="IPR020904">
    <property type="entry name" value="Sc_DH/Rdtase_CS"/>
</dbReference>
<dbReference type="Pfam" id="PF00106">
    <property type="entry name" value="adh_short"/>
    <property type="match status" value="1"/>
</dbReference>
<dbReference type="GO" id="GO:0016491">
    <property type="term" value="F:oxidoreductase activity"/>
    <property type="evidence" value="ECO:0007669"/>
    <property type="project" value="UniProtKB-KW"/>
</dbReference>
<keyword evidence="4" id="KW-1133">Transmembrane helix</keyword>
<accession>A0A7V7PNZ9</accession>
<dbReference type="RefSeq" id="WP_150970134.1">
    <property type="nucleotide sequence ID" value="NZ_VZDO01000009.1"/>
</dbReference>
<dbReference type="PRINTS" id="PR00081">
    <property type="entry name" value="GDHRDH"/>
</dbReference>
<dbReference type="Proteomes" id="UP000432089">
    <property type="component" value="Unassembled WGS sequence"/>
</dbReference>
<name>A0A7V7PNZ9_9HYPH</name>
<evidence type="ECO:0000256" key="4">
    <source>
        <dbReference type="SAM" id="Phobius"/>
    </source>
</evidence>
<organism evidence="5 6">
    <name type="scientific">Plantimonas leprariae</name>
    <dbReference type="NCBI Taxonomy" id="2615207"/>
    <lineage>
        <taxon>Bacteria</taxon>
        <taxon>Pseudomonadati</taxon>
        <taxon>Pseudomonadota</taxon>
        <taxon>Alphaproteobacteria</taxon>
        <taxon>Hyphomicrobiales</taxon>
        <taxon>Aurantimonadaceae</taxon>
        <taxon>Plantimonas</taxon>
    </lineage>
</organism>
<reference evidence="5 6" key="1">
    <citation type="submission" date="2019-09" db="EMBL/GenBank/DDBJ databases">
        <title>YIM 132180 draft genome.</title>
        <authorList>
            <person name="Zhang K."/>
        </authorList>
    </citation>
    <scope>NUCLEOTIDE SEQUENCE [LARGE SCALE GENOMIC DNA]</scope>
    <source>
        <strain evidence="5 6">YIM 132180</strain>
    </source>
</reference>
<protein>
    <submittedName>
        <fullName evidence="5">SDR family NAD(P)-dependent oxidoreductase</fullName>
    </submittedName>
</protein>
<dbReference type="PRINTS" id="PR00080">
    <property type="entry name" value="SDRFAMILY"/>
</dbReference>
<dbReference type="PANTHER" id="PTHR44196">
    <property type="entry name" value="DEHYDROGENASE/REDUCTASE SDR FAMILY MEMBER 7B"/>
    <property type="match status" value="1"/>
</dbReference>
<comment type="caution">
    <text evidence="5">The sequence shown here is derived from an EMBL/GenBank/DDBJ whole genome shotgun (WGS) entry which is preliminary data.</text>
</comment>
<dbReference type="PANTHER" id="PTHR44196:SF1">
    <property type="entry name" value="DEHYDROGENASE_REDUCTASE SDR FAMILY MEMBER 7B"/>
    <property type="match status" value="1"/>
</dbReference>
<sequence length="331" mass="35987">MARTVVVTGGTAGIGLACAEKFAAEGWNVGIVARAPARLRETENLLRAKGVLALGIETDVADHAAVERAAERFERELGPIEVWVNNAMATVVAAAHRIEPDEYKRVTDVTYHGQVFGTLAALKRMRTRGRGAIVQINSVLGIRPFPLQAAYAGAKGAALNFTNALRSELYHEGLPVTLTSVFLPAVNTPQFSGWARNRTGRRQIAPNPVYDPRLCAEAVHFAVEHPRRDIWVGRTSVLASVLQRVWPNAGDVQAKSGWDAQLSDERFAENEGNLFKPGEGPARLHGPFGDRMSSARRAFWTSRQRDVAVLGGVAFLAAHLAFLAGRRLGDR</sequence>
<dbReference type="SUPFAM" id="SSF51735">
    <property type="entry name" value="NAD(P)-binding Rossmann-fold domains"/>
    <property type="match status" value="1"/>
</dbReference>
<comment type="similarity">
    <text evidence="1 3">Belongs to the short-chain dehydrogenases/reductases (SDR) family.</text>
</comment>
<dbReference type="GO" id="GO:0016020">
    <property type="term" value="C:membrane"/>
    <property type="evidence" value="ECO:0007669"/>
    <property type="project" value="TreeGrafter"/>
</dbReference>
<keyword evidence="4" id="KW-0812">Transmembrane</keyword>